<dbReference type="SMART" id="SM00271">
    <property type="entry name" value="DnaJ"/>
    <property type="match status" value="1"/>
</dbReference>
<evidence type="ECO:0000259" key="2">
    <source>
        <dbReference type="PROSITE" id="PS50076"/>
    </source>
</evidence>
<dbReference type="SUPFAM" id="SSF46565">
    <property type="entry name" value="Chaperone J-domain"/>
    <property type="match status" value="1"/>
</dbReference>
<name>A0A5A7PGA6_STRAF</name>
<dbReference type="InterPro" id="IPR036869">
    <property type="entry name" value="J_dom_sf"/>
</dbReference>
<gene>
    <name evidence="3" type="ORF">STAS_07785</name>
</gene>
<dbReference type="PANTHER" id="PTHR43096">
    <property type="entry name" value="DNAJ HOMOLOG 1, MITOCHONDRIAL-RELATED"/>
    <property type="match status" value="1"/>
</dbReference>
<dbReference type="PRINTS" id="PR00625">
    <property type="entry name" value="JDOMAIN"/>
</dbReference>
<dbReference type="GO" id="GO:0042026">
    <property type="term" value="P:protein refolding"/>
    <property type="evidence" value="ECO:0007669"/>
    <property type="project" value="TreeGrafter"/>
</dbReference>
<dbReference type="GO" id="GO:0005737">
    <property type="term" value="C:cytoplasm"/>
    <property type="evidence" value="ECO:0007669"/>
    <property type="project" value="TreeGrafter"/>
</dbReference>
<comment type="caution">
    <text evidence="3">The sequence shown here is derived from an EMBL/GenBank/DDBJ whole genome shotgun (WGS) entry which is preliminary data.</text>
</comment>
<protein>
    <submittedName>
        <fullName evidence="3">Chaperone protein DnaJ</fullName>
    </submittedName>
</protein>
<dbReference type="Pfam" id="PF00226">
    <property type="entry name" value="DnaJ"/>
    <property type="match status" value="1"/>
</dbReference>
<evidence type="ECO:0000313" key="4">
    <source>
        <dbReference type="Proteomes" id="UP000325081"/>
    </source>
</evidence>
<feature type="region of interest" description="Disordered" evidence="1">
    <location>
        <begin position="127"/>
        <end position="148"/>
    </location>
</feature>
<dbReference type="EMBL" id="BKCP01004516">
    <property type="protein sequence ID" value="GER31751.1"/>
    <property type="molecule type" value="Genomic_DNA"/>
</dbReference>
<feature type="domain" description="J" evidence="2">
    <location>
        <begin position="84"/>
        <end position="137"/>
    </location>
</feature>
<dbReference type="Gene3D" id="1.10.287.110">
    <property type="entry name" value="DnaJ domain"/>
    <property type="match status" value="1"/>
</dbReference>
<feature type="region of interest" description="Disordered" evidence="1">
    <location>
        <begin position="236"/>
        <end position="270"/>
    </location>
</feature>
<proteinExistence type="predicted"/>
<dbReference type="OrthoDB" id="10250354at2759"/>
<keyword evidence="4" id="KW-1185">Reference proteome</keyword>
<evidence type="ECO:0000313" key="3">
    <source>
        <dbReference type="EMBL" id="GER31751.1"/>
    </source>
</evidence>
<evidence type="ECO:0000256" key="1">
    <source>
        <dbReference type="SAM" id="MobiDB-lite"/>
    </source>
</evidence>
<sequence length="287" mass="32644">MFELINLSPTPRNNALIHLPHLFSNSSIFHFRHHRILAVKLSCCGFSYGDENGAVLFGSRSLKSFKKKRGSDFRTLLRASRRESPYEVLGVPQSATADEIKRAYRKLALKYHPDVNKEHAYNTLLNPESRSKYNTGDRTSDFSYSNGRNKNAQEEEFYGLGEFVTDVQIAIGRKSCTLFHTSGIGDFFRDLQEEFRNWEASASSQEKPKSLWEELAEIGEEFVEYLEKELNIMDSVTEPNEEAGEENTFTSFSEEKTESPAGKSSSLEENIDEIEATLAKLKKELGI</sequence>
<accession>A0A5A7PGA6</accession>
<organism evidence="3 4">
    <name type="scientific">Striga asiatica</name>
    <name type="common">Asiatic witchweed</name>
    <name type="synonym">Buchnera asiatica</name>
    <dbReference type="NCBI Taxonomy" id="4170"/>
    <lineage>
        <taxon>Eukaryota</taxon>
        <taxon>Viridiplantae</taxon>
        <taxon>Streptophyta</taxon>
        <taxon>Embryophyta</taxon>
        <taxon>Tracheophyta</taxon>
        <taxon>Spermatophyta</taxon>
        <taxon>Magnoliopsida</taxon>
        <taxon>eudicotyledons</taxon>
        <taxon>Gunneridae</taxon>
        <taxon>Pentapetalae</taxon>
        <taxon>asterids</taxon>
        <taxon>lamiids</taxon>
        <taxon>Lamiales</taxon>
        <taxon>Orobanchaceae</taxon>
        <taxon>Buchnereae</taxon>
        <taxon>Striga</taxon>
    </lineage>
</organism>
<dbReference type="GO" id="GO:0051082">
    <property type="term" value="F:unfolded protein binding"/>
    <property type="evidence" value="ECO:0007669"/>
    <property type="project" value="TreeGrafter"/>
</dbReference>
<reference evidence="4" key="1">
    <citation type="journal article" date="2019" name="Curr. Biol.">
        <title>Genome Sequence of Striga asiatica Provides Insight into the Evolution of Plant Parasitism.</title>
        <authorList>
            <person name="Yoshida S."/>
            <person name="Kim S."/>
            <person name="Wafula E.K."/>
            <person name="Tanskanen J."/>
            <person name="Kim Y.M."/>
            <person name="Honaas L."/>
            <person name="Yang Z."/>
            <person name="Spallek T."/>
            <person name="Conn C.E."/>
            <person name="Ichihashi Y."/>
            <person name="Cheong K."/>
            <person name="Cui S."/>
            <person name="Der J.P."/>
            <person name="Gundlach H."/>
            <person name="Jiao Y."/>
            <person name="Hori C."/>
            <person name="Ishida J.K."/>
            <person name="Kasahara H."/>
            <person name="Kiba T."/>
            <person name="Kim M.S."/>
            <person name="Koo N."/>
            <person name="Laohavisit A."/>
            <person name="Lee Y.H."/>
            <person name="Lumba S."/>
            <person name="McCourt P."/>
            <person name="Mortimer J.C."/>
            <person name="Mutuku J.M."/>
            <person name="Nomura T."/>
            <person name="Sasaki-Sekimoto Y."/>
            <person name="Seto Y."/>
            <person name="Wang Y."/>
            <person name="Wakatake T."/>
            <person name="Sakakibara H."/>
            <person name="Demura T."/>
            <person name="Yamaguchi S."/>
            <person name="Yoneyama K."/>
            <person name="Manabe R.I."/>
            <person name="Nelson D.C."/>
            <person name="Schulman A.H."/>
            <person name="Timko M.P."/>
            <person name="dePamphilis C.W."/>
            <person name="Choi D."/>
            <person name="Shirasu K."/>
        </authorList>
    </citation>
    <scope>NUCLEOTIDE SEQUENCE [LARGE SCALE GENOMIC DNA]</scope>
    <source>
        <strain evidence="4">cv. UVA1</strain>
    </source>
</reference>
<dbReference type="PANTHER" id="PTHR43096:SF61">
    <property type="entry name" value="CHAPERONE DNAJ-DOMAIN SUPERFAMILY PROTEIN"/>
    <property type="match status" value="1"/>
</dbReference>
<dbReference type="InterPro" id="IPR001623">
    <property type="entry name" value="DnaJ_domain"/>
</dbReference>
<dbReference type="Proteomes" id="UP000325081">
    <property type="component" value="Unassembled WGS sequence"/>
</dbReference>
<dbReference type="CDD" id="cd06257">
    <property type="entry name" value="DnaJ"/>
    <property type="match status" value="1"/>
</dbReference>
<dbReference type="AlphaFoldDB" id="A0A5A7PGA6"/>
<dbReference type="PROSITE" id="PS50076">
    <property type="entry name" value="DNAJ_2"/>
    <property type="match status" value="1"/>
</dbReference>